<feature type="transmembrane region" description="Helical" evidence="1">
    <location>
        <begin position="7"/>
        <end position="26"/>
    </location>
</feature>
<dbReference type="AlphaFoldDB" id="A0A139JR35"/>
<dbReference type="Proteomes" id="UP000070069">
    <property type="component" value="Unassembled WGS sequence"/>
</dbReference>
<comment type="caution">
    <text evidence="2">The sequence shown here is derived from an EMBL/GenBank/DDBJ whole genome shotgun (WGS) entry which is preliminary data.</text>
</comment>
<proteinExistence type="predicted"/>
<sequence>MTQQKKIFLDFIKIIFSLIFSVSCFFHDNLSFNFSFGKIMICDILSGILIFIINYYFVIPKIVKNQKLVKFLFFVESIVLILISLSLFFNPFITNNFLRNIFKINNIVSYIIIVHSMVELYVSYLKINKPIIPLNFFIYLSLFGLGFYILGKQLNLTSFIFYCLSFIFLILALLFSVSLWKNIKFLRDQNKKIEK</sequence>
<gene>
    <name evidence="2" type="ORF">AXA84_0124</name>
    <name evidence="3" type="ORF">DH96_00910</name>
</gene>
<dbReference type="EMBL" id="LTBM01000002">
    <property type="protein sequence ID" value="KXT29310.1"/>
    <property type="molecule type" value="Genomic_DNA"/>
</dbReference>
<dbReference type="PROSITE" id="PS51257">
    <property type="entry name" value="PROKAR_LIPOPROTEIN"/>
    <property type="match status" value="1"/>
</dbReference>
<evidence type="ECO:0000313" key="3">
    <source>
        <dbReference type="EMBL" id="RAM57865.1"/>
    </source>
</evidence>
<reference evidence="2 4" key="2">
    <citation type="submission" date="2016-02" db="EMBL/GenBank/DDBJ databases">
        <title>A draft genome sequence of Candidatus Phytoplasma oryzae strain Mbita1, the causative agent of Napier Grass stunt disease in Kenya.</title>
        <authorList>
            <person name="Fischer A."/>
            <person name="Santa-Cruz I."/>
            <person name="Wambua L."/>
            <person name="Olds C."/>
            <person name="Midega C."/>
            <person name="Dickinson M."/>
            <person name="Kawicha P."/>
            <person name="Khan Z."/>
            <person name="Masiga D."/>
            <person name="Jores J."/>
            <person name="Bernd S."/>
        </authorList>
    </citation>
    <scope>NUCLEOTIDE SEQUENCE [LARGE SCALE GENOMIC DNA]</scope>
    <source>
        <strain evidence="2">Mbita1</strain>
    </source>
</reference>
<dbReference type="RefSeq" id="WP_066540017.1">
    <property type="nucleotide sequence ID" value="NZ_JHUK01000002.1"/>
</dbReference>
<protein>
    <submittedName>
        <fullName evidence="2">Putative membrane protein</fullName>
    </submittedName>
</protein>
<evidence type="ECO:0000313" key="4">
    <source>
        <dbReference type="Proteomes" id="UP000070069"/>
    </source>
</evidence>
<accession>A0A139JR35</accession>
<feature type="transmembrane region" description="Helical" evidence="1">
    <location>
        <begin position="71"/>
        <end position="92"/>
    </location>
</feature>
<name>A0A139JR35_9MOLU</name>
<evidence type="ECO:0000256" key="1">
    <source>
        <dbReference type="SAM" id="Phobius"/>
    </source>
</evidence>
<feature type="transmembrane region" description="Helical" evidence="1">
    <location>
        <begin position="156"/>
        <end position="180"/>
    </location>
</feature>
<feature type="transmembrane region" description="Helical" evidence="1">
    <location>
        <begin position="38"/>
        <end position="59"/>
    </location>
</feature>
<keyword evidence="1" id="KW-1133">Transmembrane helix</keyword>
<dbReference type="Proteomes" id="UP000249343">
    <property type="component" value="Unassembled WGS sequence"/>
</dbReference>
<dbReference type="OrthoDB" id="10015859at2"/>
<keyword evidence="1" id="KW-0812">Transmembrane</keyword>
<dbReference type="EMBL" id="JHUK01000002">
    <property type="protein sequence ID" value="RAM57865.1"/>
    <property type="molecule type" value="Genomic_DNA"/>
</dbReference>
<reference evidence="3 5" key="1">
    <citation type="submission" date="2014-04" db="EMBL/GenBank/DDBJ databases">
        <title>Genome study of Napier grass stunt phytoplasma.</title>
        <authorList>
            <person name="Kawicha P."/>
            <person name="Dickinson M."/>
            <person name="Hodgetts J."/>
        </authorList>
    </citation>
    <scope>NUCLEOTIDE SEQUENCE [LARGE SCALE GENOMIC DNA]</scope>
    <source>
        <strain evidence="3 5">NGS-S10</strain>
    </source>
</reference>
<organism evidence="2 4">
    <name type="scientific">Candidatus Phytoplasma oryzae</name>
    <dbReference type="NCBI Taxonomy" id="203274"/>
    <lineage>
        <taxon>Bacteria</taxon>
        <taxon>Bacillati</taxon>
        <taxon>Mycoplasmatota</taxon>
        <taxon>Mollicutes</taxon>
        <taxon>Acholeplasmatales</taxon>
        <taxon>Acholeplasmataceae</taxon>
        <taxon>Candidatus Phytoplasma</taxon>
        <taxon>16SrXI (Rice yellow dwarf group)</taxon>
    </lineage>
</organism>
<keyword evidence="5" id="KW-1185">Reference proteome</keyword>
<dbReference type="PATRIC" id="fig|203274.3.peg.229"/>
<keyword evidence="1" id="KW-0472">Membrane</keyword>
<feature type="transmembrane region" description="Helical" evidence="1">
    <location>
        <begin position="131"/>
        <end position="150"/>
    </location>
</feature>
<evidence type="ECO:0000313" key="2">
    <source>
        <dbReference type="EMBL" id="KXT29310.1"/>
    </source>
</evidence>
<feature type="transmembrane region" description="Helical" evidence="1">
    <location>
        <begin position="104"/>
        <end position="124"/>
    </location>
</feature>
<evidence type="ECO:0000313" key="5">
    <source>
        <dbReference type="Proteomes" id="UP000249343"/>
    </source>
</evidence>